<proteinExistence type="predicted"/>
<dbReference type="Proteomes" id="UP000323046">
    <property type="component" value="Chromosome"/>
</dbReference>
<dbReference type="AlphaFoldDB" id="A0A5P2BEB6"/>
<gene>
    <name evidence="2" type="ORF">DEJ47_20015</name>
</gene>
<protein>
    <submittedName>
        <fullName evidence="2">Uncharacterized protein</fullName>
    </submittedName>
</protein>
<keyword evidence="3" id="KW-1185">Reference proteome</keyword>
<evidence type="ECO:0000313" key="2">
    <source>
        <dbReference type="EMBL" id="QES28417.1"/>
    </source>
</evidence>
<organism evidence="2 3">
    <name type="scientific">Streptomyces venezuelae</name>
    <dbReference type="NCBI Taxonomy" id="54571"/>
    <lineage>
        <taxon>Bacteria</taxon>
        <taxon>Bacillati</taxon>
        <taxon>Actinomycetota</taxon>
        <taxon>Actinomycetes</taxon>
        <taxon>Kitasatosporales</taxon>
        <taxon>Streptomycetaceae</taxon>
        <taxon>Streptomyces</taxon>
    </lineage>
</organism>
<reference evidence="2 3" key="1">
    <citation type="submission" date="2018-05" db="EMBL/GenBank/DDBJ databases">
        <title>Streptomyces venezuelae.</title>
        <authorList>
            <person name="Kim W."/>
            <person name="Lee N."/>
            <person name="Cho B.-K."/>
        </authorList>
    </citation>
    <scope>NUCLEOTIDE SEQUENCE [LARGE SCALE GENOMIC DNA]</scope>
    <source>
        <strain evidence="2 3">ATCC 14583</strain>
    </source>
</reference>
<name>A0A5P2BEB6_STRVZ</name>
<sequence length="71" mass="7781">MECRADGTVRLVSWSPADGFHIDDDVERGPGAVARLEAEPGDDDDQPDLPYEIRCADGTPRAKVLPDRDDD</sequence>
<evidence type="ECO:0000313" key="3">
    <source>
        <dbReference type="Proteomes" id="UP000323046"/>
    </source>
</evidence>
<evidence type="ECO:0000256" key="1">
    <source>
        <dbReference type="SAM" id="MobiDB-lite"/>
    </source>
</evidence>
<accession>A0A5P2BEB6</accession>
<feature type="region of interest" description="Disordered" evidence="1">
    <location>
        <begin position="36"/>
        <end position="71"/>
    </location>
</feature>
<dbReference type="EMBL" id="CP029193">
    <property type="protein sequence ID" value="QES28417.1"/>
    <property type="molecule type" value="Genomic_DNA"/>
</dbReference>